<protein>
    <recommendedName>
        <fullName evidence="1">EDR1/CTR1/ARMC3-like peptidase-like domain-containing protein</fullName>
    </recommendedName>
</protein>
<dbReference type="Gene3D" id="3.40.50.1820">
    <property type="entry name" value="alpha/beta hydrolase"/>
    <property type="match status" value="1"/>
</dbReference>
<evidence type="ECO:0000313" key="2">
    <source>
        <dbReference type="EMBL" id="KAJ3223274.1"/>
    </source>
</evidence>
<dbReference type="PANTHER" id="PTHR47842">
    <property type="entry name" value="EXPRESSED PROTEIN"/>
    <property type="match status" value="1"/>
</dbReference>
<dbReference type="Proteomes" id="UP001211065">
    <property type="component" value="Unassembled WGS sequence"/>
</dbReference>
<dbReference type="Pfam" id="PF14381">
    <property type="entry name" value="EDR1_CTR1_ARMC3_pept"/>
    <property type="match status" value="1"/>
</dbReference>
<evidence type="ECO:0000259" key="1">
    <source>
        <dbReference type="Pfam" id="PF14381"/>
    </source>
</evidence>
<dbReference type="AlphaFoldDB" id="A0AAD5XX58"/>
<organism evidence="2 3">
    <name type="scientific">Clydaea vesicula</name>
    <dbReference type="NCBI Taxonomy" id="447962"/>
    <lineage>
        <taxon>Eukaryota</taxon>
        <taxon>Fungi</taxon>
        <taxon>Fungi incertae sedis</taxon>
        <taxon>Chytridiomycota</taxon>
        <taxon>Chytridiomycota incertae sedis</taxon>
        <taxon>Chytridiomycetes</taxon>
        <taxon>Lobulomycetales</taxon>
        <taxon>Lobulomycetaceae</taxon>
        <taxon>Clydaea</taxon>
    </lineage>
</organism>
<accession>A0AAD5XX58</accession>
<dbReference type="SUPFAM" id="SSF53474">
    <property type="entry name" value="alpha/beta-Hydrolases"/>
    <property type="match status" value="1"/>
</dbReference>
<sequence>MLSADEQLTTTTSSWINNSIFNALGSISGRFGPSNWNKSDSNNWIKSEQTLGQSHSSPNKLTSVKPVLEKIKNNTIPSEKGECSTLQGLSIAKDVKRFCCEAKGKIIGEGFKDEHILDRHFTHFRDIHGFVEFSQTTSQTAFHCCFLCDPESWIFDGSQYDSYLSCLYAEKDGCIPSSVVTKLPKFIIPWRYQNRRTGAISWKIFHYHKEKINGAENETIVVNPYKDHKLRAVMEYVSNNHSKFNKDTKLVEFLLRVVQETLGDYGTPGGPTSADADAKIYEKMLNQGHNFVLLCEVEIGVCRHKALLFKLLCDVCHLNCAVITGYSTAGRHQWNIVSISEGDYLIDATSRHFTWAKPGSLRTRGYKVLLDESLGHAEYVLFSQHLKEFLKKPEIDLKLYVYSTKGSNEEQIINFSDYLLLNILGYSHVFLLAHSMGGLISVDAYKFLMEHSTLSRDLINIKGILTFDSPFFGLDSSIVEIINVKHIKNTRILLNGSNLISGQQEVDIEVTRSSDLKGGKQLVKMTTSTETEVESLENLNDKEKFKKHFDNNVPTIEEILHYGENSQNNENNFTNLNFSAVASIAGSILSYFTPMPLEIRSKFRSKASKHVINFTEEAVHHLTFLTPLIELEEVKDNR</sequence>
<dbReference type="InterPro" id="IPR055164">
    <property type="entry name" value="EDR1/CTR1/ARMC3-like_pept-like"/>
</dbReference>
<reference evidence="2" key="1">
    <citation type="submission" date="2020-05" db="EMBL/GenBank/DDBJ databases">
        <title>Phylogenomic resolution of chytrid fungi.</title>
        <authorList>
            <person name="Stajich J.E."/>
            <person name="Amses K."/>
            <person name="Simmons R."/>
            <person name="Seto K."/>
            <person name="Myers J."/>
            <person name="Bonds A."/>
            <person name="Quandt C.A."/>
            <person name="Barry K."/>
            <person name="Liu P."/>
            <person name="Grigoriev I."/>
            <person name="Longcore J.E."/>
            <person name="James T.Y."/>
        </authorList>
    </citation>
    <scope>NUCLEOTIDE SEQUENCE</scope>
    <source>
        <strain evidence="2">JEL0476</strain>
    </source>
</reference>
<gene>
    <name evidence="2" type="ORF">HK099_001315</name>
</gene>
<name>A0AAD5XX58_9FUNG</name>
<evidence type="ECO:0000313" key="3">
    <source>
        <dbReference type="Proteomes" id="UP001211065"/>
    </source>
</evidence>
<dbReference type="PANTHER" id="PTHR47842:SF3">
    <property type="entry name" value="DUF676 DOMAIN-CONTAINING PROTEIN"/>
    <property type="match status" value="1"/>
</dbReference>
<comment type="caution">
    <text evidence="2">The sequence shown here is derived from an EMBL/GenBank/DDBJ whole genome shotgun (WGS) entry which is preliminary data.</text>
</comment>
<dbReference type="SUPFAM" id="SSF54001">
    <property type="entry name" value="Cysteine proteinases"/>
    <property type="match status" value="1"/>
</dbReference>
<proteinExistence type="predicted"/>
<dbReference type="InterPro" id="IPR029058">
    <property type="entry name" value="AB_hydrolase_fold"/>
</dbReference>
<feature type="domain" description="EDR1/CTR1/ARMC3-like peptidase-like" evidence="1">
    <location>
        <begin position="211"/>
        <end position="348"/>
    </location>
</feature>
<dbReference type="InterPro" id="IPR038765">
    <property type="entry name" value="Papain-like_cys_pep_sf"/>
</dbReference>
<dbReference type="EMBL" id="JADGJW010000136">
    <property type="protein sequence ID" value="KAJ3223274.1"/>
    <property type="molecule type" value="Genomic_DNA"/>
</dbReference>
<keyword evidence="3" id="KW-1185">Reference proteome</keyword>